<organism evidence="2">
    <name type="scientific">Cuerna arida</name>
    <dbReference type="NCBI Taxonomy" id="1464854"/>
    <lineage>
        <taxon>Eukaryota</taxon>
        <taxon>Metazoa</taxon>
        <taxon>Ecdysozoa</taxon>
        <taxon>Arthropoda</taxon>
        <taxon>Hexapoda</taxon>
        <taxon>Insecta</taxon>
        <taxon>Pterygota</taxon>
        <taxon>Neoptera</taxon>
        <taxon>Paraneoptera</taxon>
        <taxon>Hemiptera</taxon>
        <taxon>Auchenorrhyncha</taxon>
        <taxon>Membracoidea</taxon>
        <taxon>Cicadellidae</taxon>
        <taxon>Cicadellinae</taxon>
        <taxon>Proconiini</taxon>
        <taxon>Cuerna</taxon>
    </lineage>
</organism>
<dbReference type="EMBL" id="GECZ01023335">
    <property type="protein sequence ID" value="JAS46434.1"/>
    <property type="molecule type" value="Transcribed_RNA"/>
</dbReference>
<feature type="compositionally biased region" description="Basic and acidic residues" evidence="1">
    <location>
        <begin position="593"/>
        <end position="605"/>
    </location>
</feature>
<feature type="region of interest" description="Disordered" evidence="1">
    <location>
        <begin position="728"/>
        <end position="747"/>
    </location>
</feature>
<dbReference type="AlphaFoldDB" id="A0A1B6F8L7"/>
<feature type="region of interest" description="Disordered" evidence="1">
    <location>
        <begin position="457"/>
        <end position="527"/>
    </location>
</feature>
<accession>A0A1B6F8L7</accession>
<feature type="compositionally biased region" description="Polar residues" evidence="1">
    <location>
        <begin position="567"/>
        <end position="585"/>
    </location>
</feature>
<evidence type="ECO:0000256" key="1">
    <source>
        <dbReference type="SAM" id="MobiDB-lite"/>
    </source>
</evidence>
<feature type="compositionally biased region" description="Polar residues" evidence="1">
    <location>
        <begin position="608"/>
        <end position="617"/>
    </location>
</feature>
<name>A0A1B6F8L7_9HEMI</name>
<feature type="compositionally biased region" description="Polar residues" evidence="1">
    <location>
        <begin position="485"/>
        <end position="499"/>
    </location>
</feature>
<feature type="compositionally biased region" description="Basic and acidic residues" evidence="1">
    <location>
        <begin position="642"/>
        <end position="654"/>
    </location>
</feature>
<protein>
    <submittedName>
        <fullName evidence="2">Uncharacterized protein</fullName>
    </submittedName>
</protein>
<feature type="compositionally biased region" description="Basic and acidic residues" evidence="1">
    <location>
        <begin position="618"/>
        <end position="628"/>
    </location>
</feature>
<sequence>MIKKRSKKIMFSEKYSKKPPKFMEDEIYSESVTNEPKPQKLRRPIKNTISKPKGIFRKEYEYSEFEDPYDEYTDGYDRYQNNMLSEGYEDYTTEDSYRYRHRPGHSRMYLTETVTEDYDSDDMWRSERGEVREDVDNWGEMRGPYTSDFASEDSYQEQHLRGRKERSYDYRRRKDLPDSAENKGSPYREEHNVFVVHEPVGHQAFRYKRKSLHRAKDIESESSEISDTDSVTEKDVTESTTTHNKYTVFAADVGHSPRGVFEREQTKEKVLSTTNYENRDPPGTTERELNQTLGQSIATRELHKIQSEIVYLPVIMVNKTAKSKLISSGSNINQTGEQAEIPLETKTQVYVAQDVEQNNIFVQAQYPSIHDPEIVQNITFYSADQKESSPMKPRLSEMSLRPEIKESLAHKQKSRLLKSNRSMSLRPRKYIRKCDLDYNPYPVQKSYINMLSRLKSEEKSSKKASEINFKRSPTRLSQKLDLIKSDQTNVKTQEKTNQSKPEKQTDDSSEPVDPYATQKMDTYKSPSFTNVHPSYTNIHTSTNINSSPMNLHTTTQQDQNVDILTSKQSATKSSNAVPTQSTTVTKRTKSRVLSKDIKKEEEIRKSLNPPNTVTQPVTKEEPIIDEIKPPPTPLMDQNSQIIEEKNLKLNKNSDLKMQPQKVLSRKSSGLLRKSESKQTITHSKGEKSRMSRTFGRKQKSKELNNEFTDFTTDDLPENYDSDAAVVSNSLAGQPQRRKLRREHSREKERKIIPKFEPSQHLIPNRNVSKLSTKMWGLNQHFLILLFQMAKFFLGLSIHEKLMDVIAAFKSNDQI</sequence>
<evidence type="ECO:0000313" key="2">
    <source>
        <dbReference type="EMBL" id="JAS46434.1"/>
    </source>
</evidence>
<feature type="region of interest" description="Disordered" evidence="1">
    <location>
        <begin position="129"/>
        <end position="186"/>
    </location>
</feature>
<feature type="region of interest" description="Disordered" evidence="1">
    <location>
        <begin position="567"/>
        <end position="714"/>
    </location>
</feature>
<gene>
    <name evidence="2" type="ORF">g.36907</name>
</gene>
<proteinExistence type="predicted"/>
<feature type="compositionally biased region" description="Basic and acidic residues" evidence="1">
    <location>
        <begin position="457"/>
        <end position="469"/>
    </location>
</feature>
<reference evidence="2" key="1">
    <citation type="submission" date="2015-11" db="EMBL/GenBank/DDBJ databases">
        <title>De novo transcriptome assembly of four potential Pierce s Disease insect vectors from Arizona vineyards.</title>
        <authorList>
            <person name="Tassone E.E."/>
        </authorList>
    </citation>
    <scope>NUCLEOTIDE SEQUENCE</scope>
</reference>
<feature type="compositionally biased region" description="Basic and acidic residues" evidence="1">
    <location>
        <begin position="156"/>
        <end position="186"/>
    </location>
</feature>
<feature type="region of interest" description="Disordered" evidence="1">
    <location>
        <begin position="212"/>
        <end position="241"/>
    </location>
</feature>